<accession>A0ABM9U5L2</accession>
<comment type="caution">
    <text evidence="2">The sequence shown here is derived from an EMBL/GenBank/DDBJ whole genome shotgun (WGS) entry which is preliminary data.</text>
</comment>
<name>A0ABM9U5L2_9HYPH</name>
<gene>
    <name evidence="2" type="ORF">Ga0061061_105248</name>
</gene>
<reference evidence="2 3" key="1">
    <citation type="submission" date="2015-08" db="EMBL/GenBank/DDBJ databases">
        <authorList>
            <person name="Varghese N."/>
        </authorList>
    </citation>
    <scope>NUCLEOTIDE SEQUENCE [LARGE SCALE GENOMIC DNA]</scope>
    <source>
        <strain evidence="2 3">DSM 18167</strain>
    </source>
</reference>
<dbReference type="Proteomes" id="UP000182178">
    <property type="component" value="Unassembled WGS sequence"/>
</dbReference>
<dbReference type="RefSeq" id="WP_072249495.1">
    <property type="nucleotide sequence ID" value="NZ_CYHC01000005.1"/>
</dbReference>
<protein>
    <submittedName>
        <fullName evidence="2">Uncharacterized protein</fullName>
    </submittedName>
</protein>
<proteinExistence type="predicted"/>
<evidence type="ECO:0000313" key="2">
    <source>
        <dbReference type="EMBL" id="CUA88841.1"/>
    </source>
</evidence>
<organism evidence="2 3">
    <name type="scientific">Chelatococcus sambhunathii</name>
    <dbReference type="NCBI Taxonomy" id="363953"/>
    <lineage>
        <taxon>Bacteria</taxon>
        <taxon>Pseudomonadati</taxon>
        <taxon>Pseudomonadota</taxon>
        <taxon>Alphaproteobacteria</taxon>
        <taxon>Hyphomicrobiales</taxon>
        <taxon>Chelatococcaceae</taxon>
        <taxon>Chelatococcus</taxon>
    </lineage>
</organism>
<dbReference type="EMBL" id="CYHC01000005">
    <property type="protein sequence ID" value="CUA88841.1"/>
    <property type="molecule type" value="Genomic_DNA"/>
</dbReference>
<sequence length="240" mass="27999">MADLRIPSVQHLARNWRGDPNVIARALVQLARNPPQFNYKPLYLATRDMLLLNAPYDEVFRGIQKLPRESVRQNLLEVLPLIRDHFSNVSPRFYQSVDRRYYPVGRGLMIPFDPPMIYGVGGQLYFPWFSFWRQNPLAGERLSLFVTLVDEILMQDPDLEDARFEILDFSCPGPKQPRELHVIDARDIPRVDMRRKIEMLECFAEGYFRALEKLAEPSPRSSPDYRPDNPPDPDQPGLFD</sequence>
<evidence type="ECO:0000256" key="1">
    <source>
        <dbReference type="SAM" id="MobiDB-lite"/>
    </source>
</evidence>
<evidence type="ECO:0000313" key="3">
    <source>
        <dbReference type="Proteomes" id="UP000182178"/>
    </source>
</evidence>
<keyword evidence="3" id="KW-1185">Reference proteome</keyword>
<feature type="region of interest" description="Disordered" evidence="1">
    <location>
        <begin position="215"/>
        <end position="240"/>
    </location>
</feature>